<reference evidence="4 5" key="1">
    <citation type="submission" date="2018-06" db="EMBL/GenBank/DDBJ databases">
        <authorList>
            <consortium name="Pathogen Informatics"/>
            <person name="Doyle S."/>
        </authorList>
    </citation>
    <scope>NUCLEOTIDE SEQUENCE [LARGE SCALE GENOMIC DNA]</scope>
    <source>
        <strain evidence="4 5">NCTC9128</strain>
    </source>
</reference>
<dbReference type="Gene3D" id="3.40.50.620">
    <property type="entry name" value="HUPs"/>
    <property type="match status" value="1"/>
</dbReference>
<evidence type="ECO:0000259" key="3">
    <source>
        <dbReference type="Pfam" id="PF01507"/>
    </source>
</evidence>
<dbReference type="GO" id="GO:0004604">
    <property type="term" value="F:phosphoadenylyl-sulfate reductase (thioredoxin) activity"/>
    <property type="evidence" value="ECO:0007669"/>
    <property type="project" value="UniProtKB-EC"/>
</dbReference>
<gene>
    <name evidence="4" type="primary">cysH</name>
    <name evidence="4" type="ORF">NCTC9128_03506</name>
</gene>
<keyword evidence="4" id="KW-0560">Oxidoreductase</keyword>
<proteinExistence type="inferred from homology"/>
<organism evidence="4 5">
    <name type="scientific">Klebsiella pneumoniae</name>
    <dbReference type="NCBI Taxonomy" id="573"/>
    <lineage>
        <taxon>Bacteria</taxon>
        <taxon>Pseudomonadati</taxon>
        <taxon>Pseudomonadota</taxon>
        <taxon>Gammaproteobacteria</taxon>
        <taxon>Enterobacterales</taxon>
        <taxon>Enterobacteriaceae</taxon>
        <taxon>Klebsiella/Raoultella group</taxon>
        <taxon>Klebsiella</taxon>
        <taxon>Klebsiella pneumoniae complex</taxon>
    </lineage>
</organism>
<dbReference type="InterPro" id="IPR002500">
    <property type="entry name" value="PAPS_reduct_dom"/>
</dbReference>
<accession>A0A2X3CEQ1</accession>
<evidence type="ECO:0000256" key="2">
    <source>
        <dbReference type="ARBA" id="ARBA00024327"/>
    </source>
</evidence>
<sequence length="142" mass="16090">MSVLDLNALNALPKVERILALAETNAQLEKLDAEGRVAWRWKICRKLCAVVELWHSGGGKFASGESDPPGHSGDPHRYRLPVPETYQFIDELTDKLKLNLKVYRAAESAAWQEARYGKLWEQGVEGIEKYNEINKVEPMNGR</sequence>
<feature type="domain" description="Phosphoadenosine phosphosulphate reductase" evidence="3">
    <location>
        <begin position="82"/>
        <end position="140"/>
    </location>
</feature>
<protein>
    <submittedName>
        <fullName evidence="4">Phosphoadenylyl-sulfate reductase</fullName>
        <ecNumber evidence="4">1.8.4.8</ecNumber>
    </submittedName>
</protein>
<dbReference type="EC" id="1.8.4.8" evidence="4"/>
<evidence type="ECO:0000256" key="1">
    <source>
        <dbReference type="ARBA" id="ARBA00009732"/>
    </source>
</evidence>
<dbReference type="PANTHER" id="PTHR46509:SF1">
    <property type="entry name" value="PHOSPHOADENOSINE PHOSPHOSULFATE REDUCTASE"/>
    <property type="match status" value="1"/>
</dbReference>
<dbReference type="AlphaFoldDB" id="A0A2X3CEQ1"/>
<dbReference type="Pfam" id="PF01507">
    <property type="entry name" value="PAPS_reduct"/>
    <property type="match status" value="1"/>
</dbReference>
<name>A0A2X3CEQ1_KLEPN</name>
<comment type="similarity">
    <text evidence="1">Belongs to the PAPS reductase family. CysH subfamily.</text>
</comment>
<dbReference type="InterPro" id="IPR014729">
    <property type="entry name" value="Rossmann-like_a/b/a_fold"/>
</dbReference>
<dbReference type="Proteomes" id="UP000251088">
    <property type="component" value="Unassembled WGS sequence"/>
</dbReference>
<dbReference type="GO" id="GO:0019379">
    <property type="term" value="P:sulfate assimilation, phosphoadenylyl sulfate reduction by phosphoadenylyl-sulfate reductase (thioredoxin)"/>
    <property type="evidence" value="ECO:0007669"/>
    <property type="project" value="TreeGrafter"/>
</dbReference>
<dbReference type="PANTHER" id="PTHR46509">
    <property type="entry name" value="PHOSPHOADENOSINE PHOSPHOSULFATE REDUCTASE"/>
    <property type="match status" value="1"/>
</dbReference>
<evidence type="ECO:0000313" key="4">
    <source>
        <dbReference type="EMBL" id="SQC15392.1"/>
    </source>
</evidence>
<dbReference type="SUPFAM" id="SSF52402">
    <property type="entry name" value="Adenine nucleotide alpha hydrolases-like"/>
    <property type="match status" value="1"/>
</dbReference>
<evidence type="ECO:0000313" key="5">
    <source>
        <dbReference type="Proteomes" id="UP000251088"/>
    </source>
</evidence>
<dbReference type="GO" id="GO:0005737">
    <property type="term" value="C:cytoplasm"/>
    <property type="evidence" value="ECO:0007669"/>
    <property type="project" value="TreeGrafter"/>
</dbReference>
<dbReference type="EMBL" id="UAWN01000012">
    <property type="protein sequence ID" value="SQC15392.1"/>
    <property type="molecule type" value="Genomic_DNA"/>
</dbReference>
<comment type="pathway">
    <text evidence="2">Sulfur metabolism; hydrogen sulfide biosynthesis; sulfite from sulfate.</text>
</comment>